<dbReference type="AlphaFoldDB" id="A0AAW1TFD3"/>
<dbReference type="InterPro" id="IPR005302">
    <property type="entry name" value="MoCF_Sase_C"/>
</dbReference>
<dbReference type="GO" id="GO:0003824">
    <property type="term" value="F:catalytic activity"/>
    <property type="evidence" value="ECO:0007669"/>
    <property type="project" value="InterPro"/>
</dbReference>
<sequence length="76" mass="8390">MTVVTTINQTTAESSKEPLRTLKDFRGSQLLQWTKEKDWKGQGFFGWNLVPQGDGVIAVGDALHVKKTRDMAALAA</sequence>
<evidence type="ECO:0000313" key="2">
    <source>
        <dbReference type="EMBL" id="KAK9867181.1"/>
    </source>
</evidence>
<organism evidence="2 3">
    <name type="scientific">Apatococcus fuscideae</name>
    <dbReference type="NCBI Taxonomy" id="2026836"/>
    <lineage>
        <taxon>Eukaryota</taxon>
        <taxon>Viridiplantae</taxon>
        <taxon>Chlorophyta</taxon>
        <taxon>core chlorophytes</taxon>
        <taxon>Trebouxiophyceae</taxon>
        <taxon>Chlorellales</taxon>
        <taxon>Chlorellaceae</taxon>
        <taxon>Apatococcus</taxon>
    </lineage>
</organism>
<accession>A0AAW1TFD3</accession>
<keyword evidence="3" id="KW-1185">Reference proteome</keyword>
<evidence type="ECO:0000259" key="1">
    <source>
        <dbReference type="PROSITE" id="PS51340"/>
    </source>
</evidence>
<proteinExistence type="predicted"/>
<gene>
    <name evidence="2" type="ORF">WJX84_011772</name>
</gene>
<dbReference type="Proteomes" id="UP001485043">
    <property type="component" value="Unassembled WGS sequence"/>
</dbReference>
<dbReference type="GO" id="GO:0030151">
    <property type="term" value="F:molybdenum ion binding"/>
    <property type="evidence" value="ECO:0007669"/>
    <property type="project" value="InterPro"/>
</dbReference>
<reference evidence="2 3" key="1">
    <citation type="journal article" date="2024" name="Nat. Commun.">
        <title>Phylogenomics reveals the evolutionary origins of lichenization in chlorophyte algae.</title>
        <authorList>
            <person name="Puginier C."/>
            <person name="Libourel C."/>
            <person name="Otte J."/>
            <person name="Skaloud P."/>
            <person name="Haon M."/>
            <person name="Grisel S."/>
            <person name="Petersen M."/>
            <person name="Berrin J.G."/>
            <person name="Delaux P.M."/>
            <person name="Dal Grande F."/>
            <person name="Keller J."/>
        </authorList>
    </citation>
    <scope>NUCLEOTIDE SEQUENCE [LARGE SCALE GENOMIC DNA]</scope>
    <source>
        <strain evidence="2 3">SAG 2523</strain>
    </source>
</reference>
<dbReference type="GO" id="GO:0030170">
    <property type="term" value="F:pyridoxal phosphate binding"/>
    <property type="evidence" value="ECO:0007669"/>
    <property type="project" value="InterPro"/>
</dbReference>
<comment type="caution">
    <text evidence="2">The sequence shown here is derived from an EMBL/GenBank/DDBJ whole genome shotgun (WGS) entry which is preliminary data.</text>
</comment>
<dbReference type="PROSITE" id="PS51340">
    <property type="entry name" value="MOSC"/>
    <property type="match status" value="1"/>
</dbReference>
<evidence type="ECO:0000313" key="3">
    <source>
        <dbReference type="Proteomes" id="UP001485043"/>
    </source>
</evidence>
<feature type="domain" description="MOSC" evidence="1">
    <location>
        <begin position="1"/>
        <end position="66"/>
    </location>
</feature>
<protein>
    <recommendedName>
        <fullName evidence="1">MOSC domain-containing protein</fullName>
    </recommendedName>
</protein>
<dbReference type="EMBL" id="JALJOV010000104">
    <property type="protein sequence ID" value="KAK9867181.1"/>
    <property type="molecule type" value="Genomic_DNA"/>
</dbReference>
<name>A0AAW1TFD3_9CHLO</name>